<dbReference type="AlphaFoldDB" id="A0A2X0V970"/>
<organism evidence="1 2">
    <name type="scientific">Anaerobiospirillum thomasii</name>
    <dbReference type="NCBI Taxonomy" id="179995"/>
    <lineage>
        <taxon>Bacteria</taxon>
        <taxon>Pseudomonadati</taxon>
        <taxon>Pseudomonadota</taxon>
        <taxon>Gammaproteobacteria</taxon>
        <taxon>Aeromonadales</taxon>
        <taxon>Succinivibrionaceae</taxon>
        <taxon>Anaerobiospirillum</taxon>
    </lineage>
</organism>
<gene>
    <name evidence="1" type="ORF">NCTC13093_01724</name>
</gene>
<proteinExistence type="predicted"/>
<dbReference type="Proteomes" id="UP000250086">
    <property type="component" value="Unassembled WGS sequence"/>
</dbReference>
<accession>A0A2X0V970</accession>
<name>A0A2X0V970_9GAMM</name>
<evidence type="ECO:0000313" key="2">
    <source>
        <dbReference type="Proteomes" id="UP000250086"/>
    </source>
</evidence>
<dbReference type="EMBL" id="UAPV01000001">
    <property type="protein sequence ID" value="SPT70313.1"/>
    <property type="molecule type" value="Genomic_DNA"/>
</dbReference>
<reference evidence="1 2" key="1">
    <citation type="submission" date="2018-06" db="EMBL/GenBank/DDBJ databases">
        <authorList>
            <consortium name="Pathogen Informatics"/>
            <person name="Doyle S."/>
        </authorList>
    </citation>
    <scope>NUCLEOTIDE SEQUENCE [LARGE SCALE GENOMIC DNA]</scope>
    <source>
        <strain evidence="1 2">NCTC13093</strain>
    </source>
</reference>
<keyword evidence="2" id="KW-1185">Reference proteome</keyword>
<evidence type="ECO:0000313" key="1">
    <source>
        <dbReference type="EMBL" id="SPT70313.1"/>
    </source>
</evidence>
<sequence length="77" mass="8305">MTMKSAYTKSAARKTALASGIERLLHIHTYKNYAYKGGGVIAKLILLGAFCNPLMANANTAVLECDPLSLLNENDAF</sequence>
<protein>
    <submittedName>
        <fullName evidence="1">Uncharacterized protein</fullName>
    </submittedName>
</protein>